<evidence type="ECO:0000259" key="7">
    <source>
        <dbReference type="PROSITE" id="PS51186"/>
    </source>
</evidence>
<evidence type="ECO:0000256" key="6">
    <source>
        <dbReference type="ARBA" id="ARBA00023316"/>
    </source>
</evidence>
<keyword evidence="2" id="KW-0808">Transferase</keyword>
<dbReference type="PROSITE" id="PS51186">
    <property type="entry name" value="GNAT"/>
    <property type="match status" value="1"/>
</dbReference>
<name>A0A2M7THY5_UNCKA</name>
<dbReference type="PANTHER" id="PTHR36174:SF1">
    <property type="entry name" value="LIPID II:GLYCINE GLYCYLTRANSFERASE"/>
    <property type="match status" value="1"/>
</dbReference>
<dbReference type="InterPro" id="IPR016181">
    <property type="entry name" value="Acyl_CoA_acyltransferase"/>
</dbReference>
<dbReference type="PROSITE" id="PS51191">
    <property type="entry name" value="FEMABX"/>
    <property type="match status" value="1"/>
</dbReference>
<dbReference type="SUPFAM" id="SSF55729">
    <property type="entry name" value="Acyl-CoA N-acyltransferases (Nat)"/>
    <property type="match status" value="2"/>
</dbReference>
<dbReference type="InterPro" id="IPR050644">
    <property type="entry name" value="PG_Glycine_Bridge_Synth"/>
</dbReference>
<dbReference type="Gene3D" id="3.40.630.30">
    <property type="match status" value="2"/>
</dbReference>
<comment type="similarity">
    <text evidence="1">Belongs to the FemABX family.</text>
</comment>
<comment type="caution">
    <text evidence="8">The sequence shown here is derived from an EMBL/GenBank/DDBJ whole genome shotgun (WGS) entry which is preliminary data.</text>
</comment>
<dbReference type="Pfam" id="PF02388">
    <property type="entry name" value="FemAB"/>
    <property type="match status" value="1"/>
</dbReference>
<keyword evidence="6" id="KW-0961">Cell wall biogenesis/degradation</keyword>
<evidence type="ECO:0000256" key="4">
    <source>
        <dbReference type="ARBA" id="ARBA00022984"/>
    </source>
</evidence>
<dbReference type="GO" id="GO:0016755">
    <property type="term" value="F:aminoacyltransferase activity"/>
    <property type="evidence" value="ECO:0007669"/>
    <property type="project" value="InterPro"/>
</dbReference>
<dbReference type="GO" id="GO:0008360">
    <property type="term" value="P:regulation of cell shape"/>
    <property type="evidence" value="ECO:0007669"/>
    <property type="project" value="UniProtKB-KW"/>
</dbReference>
<reference evidence="9" key="1">
    <citation type="submission" date="2017-09" db="EMBL/GenBank/DDBJ databases">
        <title>Depth-based differentiation of microbial function through sediment-hosted aquifers and enrichment of novel symbionts in the deep terrestrial subsurface.</title>
        <authorList>
            <person name="Probst A.J."/>
            <person name="Ladd B."/>
            <person name="Jarett J.K."/>
            <person name="Geller-Mcgrath D.E."/>
            <person name="Sieber C.M.K."/>
            <person name="Emerson J.B."/>
            <person name="Anantharaman K."/>
            <person name="Thomas B.C."/>
            <person name="Malmstrom R."/>
            <person name="Stieglmeier M."/>
            <person name="Klingl A."/>
            <person name="Woyke T."/>
            <person name="Ryan C.M."/>
            <person name="Banfield J.F."/>
        </authorList>
    </citation>
    <scope>NUCLEOTIDE SEQUENCE [LARGE SCALE GENOMIC DNA]</scope>
</reference>
<dbReference type="GO" id="GO:0071555">
    <property type="term" value="P:cell wall organization"/>
    <property type="evidence" value="ECO:0007669"/>
    <property type="project" value="UniProtKB-KW"/>
</dbReference>
<keyword evidence="5" id="KW-0012">Acyltransferase</keyword>
<dbReference type="EMBL" id="PFNL01000117">
    <property type="protein sequence ID" value="PIZ45950.1"/>
    <property type="molecule type" value="Genomic_DNA"/>
</dbReference>
<dbReference type="GO" id="GO:0016747">
    <property type="term" value="F:acyltransferase activity, transferring groups other than amino-acyl groups"/>
    <property type="evidence" value="ECO:0007669"/>
    <property type="project" value="InterPro"/>
</dbReference>
<dbReference type="PANTHER" id="PTHR36174">
    <property type="entry name" value="LIPID II:GLYCINE GLYCYLTRANSFERASE"/>
    <property type="match status" value="1"/>
</dbReference>
<dbReference type="GO" id="GO:0009252">
    <property type="term" value="P:peptidoglycan biosynthetic process"/>
    <property type="evidence" value="ECO:0007669"/>
    <property type="project" value="UniProtKB-KW"/>
</dbReference>
<dbReference type="Proteomes" id="UP000228920">
    <property type="component" value="Unassembled WGS sequence"/>
</dbReference>
<evidence type="ECO:0000313" key="9">
    <source>
        <dbReference type="Proteomes" id="UP000228920"/>
    </source>
</evidence>
<keyword evidence="4" id="KW-0573">Peptidoglycan synthesis</keyword>
<dbReference type="InterPro" id="IPR000182">
    <property type="entry name" value="GNAT_dom"/>
</dbReference>
<keyword evidence="3" id="KW-0133">Cell shape</keyword>
<evidence type="ECO:0000256" key="1">
    <source>
        <dbReference type="ARBA" id="ARBA00009943"/>
    </source>
</evidence>
<sequence>MTFNASFRCMISIELIMEIKPVTNNKEWRAFVCSKEPMTMLQSWNWGDFEEKQGHEVLRLGLYDNDELIGAGLYTIVRSRRAHYIVTHAGPLIDWQDAAQFNMFHEYIRAYCKENNLDFMRFRAPLSYEEEALKPFLAMGYKKAPMYFNAEYTMVLDLTKSEDELLASMRKNTRYYVRRAEKQGVTVRISTDPKDIDILFDVYQKTVERHHFVPYGKQFFVDEFEAFYKDDLIEILIAEKEGVALAAAFLVYYDDSAFYHHSGSVRTDPEVYAQYALQWALITRAKERGKTRYDFWGVAPTDDPNHPRAGLTLFKRGFGGQRVRWMHTLDFPIKKWKYALVWAFVKLERWKKRL</sequence>
<dbReference type="AlphaFoldDB" id="A0A2M7THY5"/>
<evidence type="ECO:0000256" key="2">
    <source>
        <dbReference type="ARBA" id="ARBA00022679"/>
    </source>
</evidence>
<dbReference type="InterPro" id="IPR003447">
    <property type="entry name" value="FEMABX"/>
</dbReference>
<evidence type="ECO:0000256" key="5">
    <source>
        <dbReference type="ARBA" id="ARBA00023315"/>
    </source>
</evidence>
<gene>
    <name evidence="8" type="ORF">COY32_04465</name>
</gene>
<evidence type="ECO:0000256" key="3">
    <source>
        <dbReference type="ARBA" id="ARBA00022960"/>
    </source>
</evidence>
<protein>
    <recommendedName>
        <fullName evidence="7">N-acetyltransferase domain-containing protein</fullName>
    </recommendedName>
</protein>
<accession>A0A2M7THY5</accession>
<organism evidence="8 9">
    <name type="scientific">candidate division WWE3 bacterium CG_4_10_14_0_2_um_filter_41_14</name>
    <dbReference type="NCBI Taxonomy" id="1975072"/>
    <lineage>
        <taxon>Bacteria</taxon>
        <taxon>Katanobacteria</taxon>
    </lineage>
</organism>
<proteinExistence type="inferred from homology"/>
<feature type="domain" description="N-acetyltransferase" evidence="7">
    <location>
        <begin position="185"/>
        <end position="338"/>
    </location>
</feature>
<evidence type="ECO:0000313" key="8">
    <source>
        <dbReference type="EMBL" id="PIZ45950.1"/>
    </source>
</evidence>